<dbReference type="Gene3D" id="3.40.1710.10">
    <property type="entry name" value="abc type-2 transporter like domain"/>
    <property type="match status" value="1"/>
</dbReference>
<feature type="domain" description="ABC transmembrane type-2" evidence="9">
    <location>
        <begin position="134"/>
        <end position="370"/>
    </location>
</feature>
<evidence type="ECO:0000256" key="3">
    <source>
        <dbReference type="ARBA" id="ARBA00022448"/>
    </source>
</evidence>
<sequence>MLAALLRKEALEILRDPITLAVAIVLPLIMLFLFGYGLSMDVEHITVAIYDQDRTQESDRFAQAFRESGYFAQRKNVWSLREVNAVLDKGEATVVIAIPPAFGRRLAAGSIAPVQIIIDGSFSPTALIVSNYVSAIVNQYSTRVAEARLTTLGLKPIPPVRIESRVWYNAPMKTVNYIVPGLFAVLLMAFPPMLTALAVVRERERGTIEQIYVSPVSPSMFILGKIIPYAFIAFCEMLLVLLVGTAWFDIPMRGSVALLLGVSILYVFVTVGLGVAVSSIAKTQVAAVLLSAVGTLMPSFLFSGFLFPIATMPYIMQLYTYAFPTRYFNDISRDLFLKGVGLEYIWGNVVLLMIYAVILFLVASLTLRKKVA</sequence>
<feature type="transmembrane region" description="Helical" evidence="8">
    <location>
        <begin position="177"/>
        <end position="200"/>
    </location>
</feature>
<dbReference type="Pfam" id="PF12698">
    <property type="entry name" value="ABC2_membrane_3"/>
    <property type="match status" value="1"/>
</dbReference>
<protein>
    <submittedName>
        <fullName evidence="10">Multidrug ABC transporter permease YbhR</fullName>
    </submittedName>
</protein>
<keyword evidence="6 8" id="KW-1133">Transmembrane helix</keyword>
<gene>
    <name evidence="10" type="primary">ybhR_1</name>
    <name evidence="10" type="ORF">LMG23994_05272</name>
</gene>
<comment type="subcellular location">
    <subcellularLocation>
        <location evidence="1">Cell membrane</location>
        <topology evidence="1">Multi-pass membrane protein</topology>
    </subcellularLocation>
</comment>
<dbReference type="PROSITE" id="PS51012">
    <property type="entry name" value="ABC_TM2"/>
    <property type="match status" value="1"/>
</dbReference>
<reference evidence="10 11" key="1">
    <citation type="submission" date="2021-08" db="EMBL/GenBank/DDBJ databases">
        <authorList>
            <person name="Peeters C."/>
        </authorList>
    </citation>
    <scope>NUCLEOTIDE SEQUENCE [LARGE SCALE GENOMIC DNA]</scope>
    <source>
        <strain evidence="10 11">LMG 23994</strain>
    </source>
</reference>
<keyword evidence="4" id="KW-1003">Cell membrane</keyword>
<organism evidence="10 11">
    <name type="scientific">Cupriavidus pinatubonensis</name>
    <dbReference type="NCBI Taxonomy" id="248026"/>
    <lineage>
        <taxon>Bacteria</taxon>
        <taxon>Pseudomonadati</taxon>
        <taxon>Pseudomonadota</taxon>
        <taxon>Betaproteobacteria</taxon>
        <taxon>Burkholderiales</taxon>
        <taxon>Burkholderiaceae</taxon>
        <taxon>Cupriavidus</taxon>
    </lineage>
</organism>
<evidence type="ECO:0000256" key="2">
    <source>
        <dbReference type="ARBA" id="ARBA00007783"/>
    </source>
</evidence>
<evidence type="ECO:0000313" key="10">
    <source>
        <dbReference type="EMBL" id="CAG9183953.1"/>
    </source>
</evidence>
<feature type="transmembrane region" description="Helical" evidence="8">
    <location>
        <begin position="254"/>
        <end position="276"/>
    </location>
</feature>
<comment type="similarity">
    <text evidence="2">Belongs to the ABC-2 integral membrane protein family.</text>
</comment>
<comment type="caution">
    <text evidence="10">The sequence shown here is derived from an EMBL/GenBank/DDBJ whole genome shotgun (WGS) entry which is preliminary data.</text>
</comment>
<evidence type="ECO:0000256" key="5">
    <source>
        <dbReference type="ARBA" id="ARBA00022692"/>
    </source>
</evidence>
<dbReference type="InterPro" id="IPR047817">
    <property type="entry name" value="ABC2_TM_bact-type"/>
</dbReference>
<feature type="transmembrane region" description="Helical" evidence="8">
    <location>
        <begin position="226"/>
        <end position="248"/>
    </location>
</feature>
<evidence type="ECO:0000256" key="1">
    <source>
        <dbReference type="ARBA" id="ARBA00004651"/>
    </source>
</evidence>
<accession>A0ABN7ZFH1</accession>
<name>A0ABN7ZFH1_9BURK</name>
<dbReference type="PANTHER" id="PTHR30294">
    <property type="entry name" value="MEMBRANE COMPONENT OF ABC TRANSPORTER YHHJ-RELATED"/>
    <property type="match status" value="1"/>
</dbReference>
<keyword evidence="3" id="KW-0813">Transport</keyword>
<feature type="transmembrane region" description="Helical" evidence="8">
    <location>
        <begin position="344"/>
        <end position="367"/>
    </location>
</feature>
<evidence type="ECO:0000256" key="6">
    <source>
        <dbReference type="ARBA" id="ARBA00022989"/>
    </source>
</evidence>
<proteinExistence type="inferred from homology"/>
<dbReference type="Proteomes" id="UP000701702">
    <property type="component" value="Unassembled WGS sequence"/>
</dbReference>
<dbReference type="InterPro" id="IPR051449">
    <property type="entry name" value="ABC-2_transporter_component"/>
</dbReference>
<keyword evidence="7 8" id="KW-0472">Membrane</keyword>
<dbReference type="EMBL" id="CAJZAF010000036">
    <property type="protein sequence ID" value="CAG9183953.1"/>
    <property type="molecule type" value="Genomic_DNA"/>
</dbReference>
<evidence type="ECO:0000259" key="9">
    <source>
        <dbReference type="PROSITE" id="PS51012"/>
    </source>
</evidence>
<feature type="transmembrane region" description="Helical" evidence="8">
    <location>
        <begin position="20"/>
        <end position="38"/>
    </location>
</feature>
<evidence type="ECO:0000313" key="11">
    <source>
        <dbReference type="Proteomes" id="UP000701702"/>
    </source>
</evidence>
<dbReference type="InterPro" id="IPR013525">
    <property type="entry name" value="ABC2_TM"/>
</dbReference>
<keyword evidence="11" id="KW-1185">Reference proteome</keyword>
<feature type="transmembrane region" description="Helical" evidence="8">
    <location>
        <begin position="288"/>
        <end position="310"/>
    </location>
</feature>
<keyword evidence="5 8" id="KW-0812">Transmembrane</keyword>
<evidence type="ECO:0000256" key="8">
    <source>
        <dbReference type="SAM" id="Phobius"/>
    </source>
</evidence>
<dbReference type="RefSeq" id="WP_224007947.1">
    <property type="nucleotide sequence ID" value="NZ_CAJZAF010000036.1"/>
</dbReference>
<evidence type="ECO:0000256" key="7">
    <source>
        <dbReference type="ARBA" id="ARBA00023136"/>
    </source>
</evidence>
<dbReference type="PANTHER" id="PTHR30294:SF29">
    <property type="entry name" value="MULTIDRUG ABC TRANSPORTER PERMEASE YBHS-RELATED"/>
    <property type="match status" value="1"/>
</dbReference>
<evidence type="ECO:0000256" key="4">
    <source>
        <dbReference type="ARBA" id="ARBA00022475"/>
    </source>
</evidence>